<protein>
    <submittedName>
        <fullName evidence="1">Uncharacterized protein</fullName>
    </submittedName>
</protein>
<keyword evidence="2" id="KW-1185">Reference proteome</keyword>
<reference evidence="1 2" key="1">
    <citation type="submission" date="2014-04" db="EMBL/GenBank/DDBJ databases">
        <title>Evolutionary Origins and Diversification of the Mycorrhizal Mutualists.</title>
        <authorList>
            <consortium name="DOE Joint Genome Institute"/>
            <consortium name="Mycorrhizal Genomics Consortium"/>
            <person name="Kohler A."/>
            <person name="Kuo A."/>
            <person name="Nagy L.G."/>
            <person name="Floudas D."/>
            <person name="Copeland A."/>
            <person name="Barry K.W."/>
            <person name="Cichocki N."/>
            <person name="Veneault-Fourrey C."/>
            <person name="LaButti K."/>
            <person name="Lindquist E.A."/>
            <person name="Lipzen A."/>
            <person name="Lundell T."/>
            <person name="Morin E."/>
            <person name="Murat C."/>
            <person name="Riley R."/>
            <person name="Ohm R."/>
            <person name="Sun H."/>
            <person name="Tunlid A."/>
            <person name="Henrissat B."/>
            <person name="Grigoriev I.V."/>
            <person name="Hibbett D.S."/>
            <person name="Martin F."/>
        </authorList>
    </citation>
    <scope>NUCLEOTIDE SEQUENCE [LARGE SCALE GENOMIC DNA]</scope>
    <source>
        <strain evidence="1 2">Koide BX008</strain>
    </source>
</reference>
<evidence type="ECO:0000313" key="2">
    <source>
        <dbReference type="Proteomes" id="UP000054549"/>
    </source>
</evidence>
<dbReference type="HOGENOM" id="CLU_1677381_0_0_1"/>
<dbReference type="InParanoid" id="A0A0C2WME2"/>
<gene>
    <name evidence="1" type="ORF">M378DRAFT_165406</name>
</gene>
<evidence type="ECO:0000313" key="1">
    <source>
        <dbReference type="EMBL" id="KIL62742.1"/>
    </source>
</evidence>
<accession>A0A0C2WME2</accession>
<proteinExistence type="predicted"/>
<sequence>MTLDGTHSLLSLASEVVHSLHTHYEQQHQTAVTAGDEDSEVDVVENLNDVELTLKELDPVYWKGLVDKRLESIGGFTSWTATELAHRAKLQTRITALLALGRIPKAFWVVPEAVKLWRKSRRAGGEDTKAMTEDAELDLLIFLSENRERAELFRPVYVD</sequence>
<organism evidence="1 2">
    <name type="scientific">Amanita muscaria (strain Koide BX008)</name>
    <dbReference type="NCBI Taxonomy" id="946122"/>
    <lineage>
        <taxon>Eukaryota</taxon>
        <taxon>Fungi</taxon>
        <taxon>Dikarya</taxon>
        <taxon>Basidiomycota</taxon>
        <taxon>Agaricomycotina</taxon>
        <taxon>Agaricomycetes</taxon>
        <taxon>Agaricomycetidae</taxon>
        <taxon>Agaricales</taxon>
        <taxon>Pluteineae</taxon>
        <taxon>Amanitaceae</taxon>
        <taxon>Amanita</taxon>
    </lineage>
</organism>
<name>A0A0C2WME2_AMAMK</name>
<dbReference type="EMBL" id="KN818267">
    <property type="protein sequence ID" value="KIL62742.1"/>
    <property type="molecule type" value="Genomic_DNA"/>
</dbReference>
<dbReference type="AlphaFoldDB" id="A0A0C2WME2"/>
<dbReference type="Proteomes" id="UP000054549">
    <property type="component" value="Unassembled WGS sequence"/>
</dbReference>